<evidence type="ECO:0000313" key="1">
    <source>
        <dbReference type="EMBL" id="CAI3986398.1"/>
    </source>
</evidence>
<name>A0A9P1C859_9DINO</name>
<sequence>MKDALNEAFAVADVAKRLRLALGGHDDIVLGEILKEAEKNGLTGLDGPRQRWDEMQSAKSAMRLELATSVSMLDIAAFELHASRNIAQLQDPQPIVIR</sequence>
<dbReference type="EMBL" id="CAMXCT020001079">
    <property type="protein sequence ID" value="CAL1139773.1"/>
    <property type="molecule type" value="Genomic_DNA"/>
</dbReference>
<gene>
    <name evidence="1" type="ORF">C1SCF055_LOCUS13755</name>
</gene>
<keyword evidence="3" id="KW-1185">Reference proteome</keyword>
<dbReference type="EMBL" id="CAMXCT010001079">
    <property type="protein sequence ID" value="CAI3986398.1"/>
    <property type="molecule type" value="Genomic_DNA"/>
</dbReference>
<protein>
    <submittedName>
        <fullName evidence="1">Uncharacterized protein</fullName>
    </submittedName>
</protein>
<reference evidence="1" key="1">
    <citation type="submission" date="2022-10" db="EMBL/GenBank/DDBJ databases">
        <authorList>
            <person name="Chen Y."/>
            <person name="Dougan E. K."/>
            <person name="Chan C."/>
            <person name="Rhodes N."/>
            <person name="Thang M."/>
        </authorList>
    </citation>
    <scope>NUCLEOTIDE SEQUENCE</scope>
</reference>
<organism evidence="1">
    <name type="scientific">Cladocopium goreaui</name>
    <dbReference type="NCBI Taxonomy" id="2562237"/>
    <lineage>
        <taxon>Eukaryota</taxon>
        <taxon>Sar</taxon>
        <taxon>Alveolata</taxon>
        <taxon>Dinophyceae</taxon>
        <taxon>Suessiales</taxon>
        <taxon>Symbiodiniaceae</taxon>
        <taxon>Cladocopium</taxon>
    </lineage>
</organism>
<evidence type="ECO:0000313" key="3">
    <source>
        <dbReference type="Proteomes" id="UP001152797"/>
    </source>
</evidence>
<dbReference type="AlphaFoldDB" id="A0A9P1C859"/>
<reference evidence="2 3" key="2">
    <citation type="submission" date="2024-05" db="EMBL/GenBank/DDBJ databases">
        <authorList>
            <person name="Chen Y."/>
            <person name="Shah S."/>
            <person name="Dougan E. K."/>
            <person name="Thang M."/>
            <person name="Chan C."/>
        </authorList>
    </citation>
    <scope>NUCLEOTIDE SEQUENCE [LARGE SCALE GENOMIC DNA]</scope>
</reference>
<dbReference type="Proteomes" id="UP001152797">
    <property type="component" value="Unassembled WGS sequence"/>
</dbReference>
<evidence type="ECO:0000313" key="2">
    <source>
        <dbReference type="EMBL" id="CAL4773710.1"/>
    </source>
</evidence>
<dbReference type="EMBL" id="CAMXCT030001079">
    <property type="protein sequence ID" value="CAL4773710.1"/>
    <property type="molecule type" value="Genomic_DNA"/>
</dbReference>
<proteinExistence type="predicted"/>
<accession>A0A9P1C859</accession>
<comment type="caution">
    <text evidence="1">The sequence shown here is derived from an EMBL/GenBank/DDBJ whole genome shotgun (WGS) entry which is preliminary data.</text>
</comment>